<dbReference type="PANTHER" id="PTHR12138">
    <property type="entry name" value="PRIMATE-EXPANDED PROTEIN FAMILY"/>
    <property type="match status" value="1"/>
</dbReference>
<dbReference type="Ensembl" id="ENSMMUT00000103069.1">
    <property type="protein sequence ID" value="ENSMMUP00000070381.1"/>
    <property type="gene ID" value="ENSMMUG00000050090.1"/>
</dbReference>
<reference evidence="1" key="3">
    <citation type="submission" date="2025-08" db="UniProtKB">
        <authorList>
            <consortium name="Ensembl"/>
        </authorList>
    </citation>
    <scope>IDENTIFICATION</scope>
    <source>
        <strain evidence="1">17573</strain>
    </source>
</reference>
<evidence type="ECO:0000313" key="2">
    <source>
        <dbReference type="Proteomes" id="UP000006718"/>
    </source>
</evidence>
<dbReference type="Proteomes" id="UP000006718">
    <property type="component" value="Chromosome 14"/>
</dbReference>
<dbReference type="VEuPathDB" id="HostDB:ENSMMUG00000050090"/>
<dbReference type="PANTHER" id="PTHR12138:SF152">
    <property type="entry name" value="C2H2-TYPE DOMAIN-CONTAINING PROTEIN"/>
    <property type="match status" value="1"/>
</dbReference>
<protein>
    <submittedName>
        <fullName evidence="1">Uncharacterized protein</fullName>
    </submittedName>
</protein>
<dbReference type="InParanoid" id="A0A5F7ZZ18"/>
<proteinExistence type="predicted"/>
<dbReference type="PRINTS" id="PR02045">
    <property type="entry name" value="F138DOMAIN"/>
</dbReference>
<organism evidence="1 2">
    <name type="scientific">Macaca mulatta</name>
    <name type="common">Rhesus macaque</name>
    <dbReference type="NCBI Taxonomy" id="9544"/>
    <lineage>
        <taxon>Eukaryota</taxon>
        <taxon>Metazoa</taxon>
        <taxon>Chordata</taxon>
        <taxon>Craniata</taxon>
        <taxon>Vertebrata</taxon>
        <taxon>Euteleostomi</taxon>
        <taxon>Mammalia</taxon>
        <taxon>Eutheria</taxon>
        <taxon>Euarchontoglires</taxon>
        <taxon>Primates</taxon>
        <taxon>Haplorrhini</taxon>
        <taxon>Catarrhini</taxon>
        <taxon>Cercopithecidae</taxon>
        <taxon>Cercopithecinae</taxon>
        <taxon>Macaca</taxon>
    </lineage>
</organism>
<reference evidence="1" key="2">
    <citation type="submission" date="2019-01" db="EMBL/GenBank/DDBJ databases">
        <authorList>
            <person name="Graves T."/>
            <person name="Eichler E.E."/>
            <person name="Wilson R.K."/>
        </authorList>
    </citation>
    <scope>NUCLEOTIDE SEQUENCE [LARGE SCALE GENOMIC DNA]</scope>
    <source>
        <strain evidence="1">17573</strain>
    </source>
</reference>
<keyword evidence="2" id="KW-1185">Reference proteome</keyword>
<dbReference type="GeneTree" id="ENSGT01120000271815"/>
<accession>A0A5F7ZZ18</accession>
<evidence type="ECO:0000313" key="1">
    <source>
        <dbReference type="Ensembl" id="ENSMMUP00000070381.1"/>
    </source>
</evidence>
<reference evidence="2" key="1">
    <citation type="journal article" date="2007" name="Science">
        <title>Evolutionary and biomedical insights from the rhesus macaque genome.</title>
        <authorList>
            <person name="Gibbs R.A."/>
            <person name="Rogers J."/>
            <person name="Katze M.G."/>
            <person name="Bumgarner R."/>
            <person name="Weinstock G.M."/>
            <person name="Mardis E.R."/>
            <person name="Remington K.A."/>
            <person name="Strausberg R.L."/>
            <person name="Venter J.C."/>
            <person name="Wilson R.K."/>
            <person name="Batzer M.A."/>
            <person name="Bustamante C.D."/>
            <person name="Eichler E.E."/>
            <person name="Hahn M.W."/>
            <person name="Hardison R.C."/>
            <person name="Makova K.D."/>
            <person name="Miller W."/>
            <person name="Milosavljevic A."/>
            <person name="Palermo R.E."/>
            <person name="Siepel A."/>
            <person name="Sikela J.M."/>
            <person name="Attaway T."/>
            <person name="Bell S."/>
            <person name="Bernard K.E."/>
            <person name="Buhay C.J."/>
            <person name="Chandrabose M.N."/>
            <person name="Dao M."/>
            <person name="Davis C."/>
            <person name="Delehaunty K.D."/>
            <person name="Ding Y."/>
            <person name="Dinh H.H."/>
            <person name="Dugan-Rocha S."/>
            <person name="Fulton L.A."/>
            <person name="Gabisi R.A."/>
            <person name="Garner T.T."/>
            <person name="Godfrey J."/>
            <person name="Hawes A.C."/>
            <person name="Hernandez J."/>
            <person name="Hines S."/>
            <person name="Holder M."/>
            <person name="Hume J."/>
            <person name="Jhangiani S.N."/>
            <person name="Joshi V."/>
            <person name="Khan Z.M."/>
            <person name="Kirkness E.F."/>
            <person name="Cree A."/>
            <person name="Fowler R.G."/>
            <person name="Lee S."/>
            <person name="Lewis L.R."/>
            <person name="Li Z."/>
            <person name="Liu Y.-S."/>
            <person name="Moore S.M."/>
            <person name="Muzny D."/>
            <person name="Nazareth L.V."/>
            <person name="Ngo D.N."/>
            <person name="Okwuonu G.O."/>
            <person name="Pai G."/>
            <person name="Parker D."/>
            <person name="Paul H.A."/>
            <person name="Pfannkoch C."/>
            <person name="Pohl C.S."/>
            <person name="Rogers Y.-H.C."/>
            <person name="Ruiz S.J."/>
            <person name="Sabo A."/>
            <person name="Santibanez J."/>
            <person name="Schneider B.W."/>
            <person name="Smith S.M."/>
            <person name="Sodergren E."/>
            <person name="Svatek A.F."/>
            <person name="Utterback T.R."/>
            <person name="Vattathil S."/>
            <person name="Warren W."/>
            <person name="White C.S."/>
            <person name="Chinwalla A.T."/>
            <person name="Feng Y."/>
            <person name="Halpern A.L."/>
            <person name="Hillier L.W."/>
            <person name="Huang X."/>
            <person name="Minx P."/>
            <person name="Nelson J.O."/>
            <person name="Pepin K.H."/>
            <person name="Qin X."/>
            <person name="Sutton G.G."/>
            <person name="Venter E."/>
            <person name="Walenz B.P."/>
            <person name="Wallis J.W."/>
            <person name="Worley K.C."/>
            <person name="Yang S.-P."/>
            <person name="Jones S.M."/>
            <person name="Marra M.A."/>
            <person name="Rocchi M."/>
            <person name="Schein J.E."/>
            <person name="Baertsch R."/>
            <person name="Clarke L."/>
            <person name="Csuros M."/>
            <person name="Glasscock J."/>
            <person name="Harris R.A."/>
            <person name="Havlak P."/>
            <person name="Jackson A.R."/>
            <person name="Jiang H."/>
            <person name="Liu Y."/>
            <person name="Messina D.N."/>
            <person name="Shen Y."/>
            <person name="Song H.X.-Z."/>
            <person name="Wylie T."/>
            <person name="Zhang L."/>
            <person name="Birney E."/>
            <person name="Han K."/>
            <person name="Konkel M.K."/>
            <person name="Lee J."/>
            <person name="Smit A.F.A."/>
            <person name="Ullmer B."/>
            <person name="Wang H."/>
            <person name="Xing J."/>
            <person name="Burhans R."/>
            <person name="Cheng Z."/>
            <person name="Karro J.E."/>
            <person name="Ma J."/>
            <person name="Raney B."/>
            <person name="She X."/>
            <person name="Cox M.J."/>
            <person name="Demuth J.P."/>
            <person name="Dumas L.J."/>
            <person name="Han S.-G."/>
            <person name="Hopkins J."/>
            <person name="Karimpour-Fard A."/>
            <person name="Kim Y.H."/>
            <person name="Pollack J.R."/>
            <person name="Vinar T."/>
            <person name="Addo-Quaye C."/>
            <person name="Degenhardt J."/>
            <person name="Denby A."/>
            <person name="Hubisz M.J."/>
            <person name="Indap A."/>
            <person name="Kosiol C."/>
            <person name="Lahn B.T."/>
            <person name="Lawson H.A."/>
            <person name="Marklein A."/>
            <person name="Nielsen R."/>
            <person name="Vallender E.J."/>
            <person name="Clark A.G."/>
            <person name="Ferguson B."/>
            <person name="Hernandez R.D."/>
            <person name="Hirani K."/>
            <person name="Kehrer-Sawatzki H."/>
            <person name="Kolb J."/>
            <person name="Patil S."/>
            <person name="Pu L.-L."/>
            <person name="Ren Y."/>
            <person name="Smith D.G."/>
            <person name="Wheeler D.A."/>
            <person name="Schenck I."/>
            <person name="Ball E.V."/>
            <person name="Chen R."/>
            <person name="Cooper D.N."/>
            <person name="Giardine B."/>
            <person name="Hsu F."/>
            <person name="Kent W.J."/>
            <person name="Lesk A."/>
            <person name="Nelson D.L."/>
            <person name="O'brien W.E."/>
            <person name="Pruefer K."/>
            <person name="Stenson P.D."/>
            <person name="Wallace J.C."/>
            <person name="Ke H."/>
            <person name="Liu X.-M."/>
            <person name="Wang P."/>
            <person name="Xiang A.P."/>
            <person name="Yang F."/>
            <person name="Barber G.P."/>
            <person name="Haussler D."/>
            <person name="Karolchik D."/>
            <person name="Kern A.D."/>
            <person name="Kuhn R.M."/>
            <person name="Smith K.E."/>
            <person name="Zwieg A.S."/>
        </authorList>
    </citation>
    <scope>NUCLEOTIDE SEQUENCE [LARGE SCALE GENOMIC DNA]</scope>
    <source>
        <strain evidence="2">17573</strain>
    </source>
</reference>
<name>A0A5F7ZZ18_MACMU</name>
<reference evidence="1" key="4">
    <citation type="submission" date="2025-09" db="UniProtKB">
        <authorList>
            <consortium name="Ensembl"/>
        </authorList>
    </citation>
    <scope>IDENTIFICATION</scope>
    <source>
        <strain evidence="1">17573</strain>
    </source>
</reference>
<sequence>CGHASPGLANSRLLFCFKDSLTLSPRLECNGVISAHHNLCLPGSSDSPASASRVAGITGVHHHTWLIFVFLVETGSHHVGQAGLELLTSGDPPASASQSAGITGVSHRTWPTPDFTYRRNTQLVEATTILHTNLNVSHLDLLHLSSQVLGHHFTPLSLPKW</sequence>
<dbReference type="AlphaFoldDB" id="A0A5F7ZZ18"/>